<dbReference type="AlphaFoldDB" id="A0A418WMR3"/>
<dbReference type="OrthoDB" id="8256382at2"/>
<dbReference type="GO" id="GO:0006950">
    <property type="term" value="P:response to stress"/>
    <property type="evidence" value="ECO:0007669"/>
    <property type="project" value="TreeGrafter"/>
</dbReference>
<keyword evidence="3" id="KW-1185">Reference proteome</keyword>
<dbReference type="Pfam" id="PF01047">
    <property type="entry name" value="MarR"/>
    <property type="match status" value="1"/>
</dbReference>
<dbReference type="Proteomes" id="UP000286100">
    <property type="component" value="Unassembled WGS sequence"/>
</dbReference>
<dbReference type="PROSITE" id="PS50995">
    <property type="entry name" value="HTH_MARR_2"/>
    <property type="match status" value="1"/>
</dbReference>
<dbReference type="PANTHER" id="PTHR33164">
    <property type="entry name" value="TRANSCRIPTIONAL REGULATOR, MARR FAMILY"/>
    <property type="match status" value="1"/>
</dbReference>
<dbReference type="InterPro" id="IPR039422">
    <property type="entry name" value="MarR/SlyA-like"/>
</dbReference>
<evidence type="ECO:0000259" key="1">
    <source>
        <dbReference type="PROSITE" id="PS50995"/>
    </source>
</evidence>
<dbReference type="InterPro" id="IPR000835">
    <property type="entry name" value="HTH_MarR-typ"/>
</dbReference>
<evidence type="ECO:0000313" key="2">
    <source>
        <dbReference type="EMBL" id="RJF91291.1"/>
    </source>
</evidence>
<dbReference type="GO" id="GO:0003700">
    <property type="term" value="F:DNA-binding transcription factor activity"/>
    <property type="evidence" value="ECO:0007669"/>
    <property type="project" value="InterPro"/>
</dbReference>
<dbReference type="SMART" id="SM00347">
    <property type="entry name" value="HTH_MARR"/>
    <property type="match status" value="1"/>
</dbReference>
<dbReference type="SUPFAM" id="SSF46785">
    <property type="entry name" value="Winged helix' DNA-binding domain"/>
    <property type="match status" value="1"/>
</dbReference>
<evidence type="ECO:0000313" key="3">
    <source>
        <dbReference type="Proteomes" id="UP000286100"/>
    </source>
</evidence>
<feature type="domain" description="HTH marR-type" evidence="1">
    <location>
        <begin position="16"/>
        <end position="146"/>
    </location>
</feature>
<sequence>MDKPEDHRTAISDPLQAMLGFQLRRTSVAVMAALGDELDPLGINPSEASLLMLIGANEGCTQSDISRALRAKPANLVPLINKLAMAGALDRAPGKGRTIALSLSDRGRALHVEVRQAFARHEARITRNVPEDRRADIVDLLRQICLDACCSSHGTEGDA</sequence>
<dbReference type="EMBL" id="QYUM01000003">
    <property type="protein sequence ID" value="RJF91291.1"/>
    <property type="molecule type" value="Genomic_DNA"/>
</dbReference>
<accession>A0A418WMR3</accession>
<dbReference type="InterPro" id="IPR036388">
    <property type="entry name" value="WH-like_DNA-bd_sf"/>
</dbReference>
<organism evidence="2 3">
    <name type="scientific">Sphingomonas cavernae</name>
    <dbReference type="NCBI Taxonomy" id="2320861"/>
    <lineage>
        <taxon>Bacteria</taxon>
        <taxon>Pseudomonadati</taxon>
        <taxon>Pseudomonadota</taxon>
        <taxon>Alphaproteobacteria</taxon>
        <taxon>Sphingomonadales</taxon>
        <taxon>Sphingomonadaceae</taxon>
        <taxon>Sphingomonas</taxon>
    </lineage>
</organism>
<gene>
    <name evidence="2" type="ORF">D3876_14380</name>
</gene>
<dbReference type="RefSeq" id="WP_119763255.1">
    <property type="nucleotide sequence ID" value="NZ_QYUM01000003.1"/>
</dbReference>
<name>A0A418WMR3_9SPHN</name>
<comment type="caution">
    <text evidence="2">The sequence shown here is derived from an EMBL/GenBank/DDBJ whole genome shotgun (WGS) entry which is preliminary data.</text>
</comment>
<dbReference type="Gene3D" id="1.10.10.10">
    <property type="entry name" value="Winged helix-like DNA-binding domain superfamily/Winged helix DNA-binding domain"/>
    <property type="match status" value="1"/>
</dbReference>
<reference evidence="2 3" key="1">
    <citation type="submission" date="2018-09" db="EMBL/GenBank/DDBJ databases">
        <authorList>
            <person name="Zhu H."/>
        </authorList>
    </citation>
    <scope>NUCLEOTIDE SEQUENCE [LARGE SCALE GENOMIC DNA]</scope>
    <source>
        <strain evidence="2 3">K2R01-6</strain>
    </source>
</reference>
<protein>
    <submittedName>
        <fullName evidence="2">MarR family transcriptional regulator</fullName>
    </submittedName>
</protein>
<dbReference type="PANTHER" id="PTHR33164:SF43">
    <property type="entry name" value="HTH-TYPE TRANSCRIPTIONAL REPRESSOR YETL"/>
    <property type="match status" value="1"/>
</dbReference>
<dbReference type="InterPro" id="IPR036390">
    <property type="entry name" value="WH_DNA-bd_sf"/>
</dbReference>
<proteinExistence type="predicted"/>